<keyword evidence="7" id="KW-0436">Ligase</keyword>
<evidence type="ECO:0000256" key="5">
    <source>
        <dbReference type="SAM" id="Phobius"/>
    </source>
</evidence>
<feature type="transmembrane region" description="Helical" evidence="5">
    <location>
        <begin position="164"/>
        <end position="185"/>
    </location>
</feature>
<organism evidence="7 8">
    <name type="scientific">Spirosoma rhododendri</name>
    <dbReference type="NCBI Taxonomy" id="2728024"/>
    <lineage>
        <taxon>Bacteria</taxon>
        <taxon>Pseudomonadati</taxon>
        <taxon>Bacteroidota</taxon>
        <taxon>Cytophagia</taxon>
        <taxon>Cytophagales</taxon>
        <taxon>Cytophagaceae</taxon>
        <taxon>Spirosoma</taxon>
    </lineage>
</organism>
<feature type="transmembrane region" description="Helical" evidence="5">
    <location>
        <begin position="99"/>
        <end position="118"/>
    </location>
</feature>
<reference evidence="7 8" key="1">
    <citation type="submission" date="2020-04" db="EMBL/GenBank/DDBJ databases">
        <title>Genome sequencing of novel species.</title>
        <authorList>
            <person name="Heo J."/>
            <person name="Kim S.-J."/>
            <person name="Kim J.-S."/>
            <person name="Hong S.-B."/>
            <person name="Kwon S.-W."/>
        </authorList>
    </citation>
    <scope>NUCLEOTIDE SEQUENCE [LARGE SCALE GENOMIC DNA]</scope>
    <source>
        <strain evidence="7 8">CJU-R4</strain>
    </source>
</reference>
<dbReference type="PANTHER" id="PTHR37422:SF13">
    <property type="entry name" value="LIPOPOLYSACCHARIDE BIOSYNTHESIS PROTEIN PA4999-RELATED"/>
    <property type="match status" value="1"/>
</dbReference>
<gene>
    <name evidence="7" type="ORF">HH216_01420</name>
</gene>
<evidence type="ECO:0000313" key="8">
    <source>
        <dbReference type="Proteomes" id="UP000501128"/>
    </source>
</evidence>
<dbReference type="RefSeq" id="WP_169549169.1">
    <property type="nucleotide sequence ID" value="NZ_CP051677.1"/>
</dbReference>
<feature type="domain" description="O-antigen ligase-related" evidence="6">
    <location>
        <begin position="203"/>
        <end position="339"/>
    </location>
</feature>
<dbReference type="EMBL" id="CP051677">
    <property type="protein sequence ID" value="QJD77226.1"/>
    <property type="molecule type" value="Genomic_DNA"/>
</dbReference>
<feature type="transmembrane region" description="Helical" evidence="5">
    <location>
        <begin position="361"/>
        <end position="378"/>
    </location>
</feature>
<dbReference type="Pfam" id="PF04932">
    <property type="entry name" value="Wzy_C"/>
    <property type="match status" value="1"/>
</dbReference>
<keyword evidence="8" id="KW-1185">Reference proteome</keyword>
<dbReference type="GO" id="GO:0016874">
    <property type="term" value="F:ligase activity"/>
    <property type="evidence" value="ECO:0007669"/>
    <property type="project" value="UniProtKB-KW"/>
</dbReference>
<dbReference type="PANTHER" id="PTHR37422">
    <property type="entry name" value="TEICHURONIC ACID BIOSYNTHESIS PROTEIN TUAE"/>
    <property type="match status" value="1"/>
</dbReference>
<dbReference type="InterPro" id="IPR051533">
    <property type="entry name" value="WaaL-like"/>
</dbReference>
<sequence>MKHQQQRSFLFLLFLTALLAQFGRWQGQINEEQAAESGSNSQFLLLYVPLLLGTVYVSGLMGYLKVFRPFKGVFISFLLVLTGVGLFRGDVGAGINNMASITLTYSIILGLTMLGFSLPFRRTMALLVLFIAFIFLPLTTYIHLTKVGPLVLFPDRLQENNLRLGGLLYYAHTAMLLGIGALFALEQLIVSRSKSVRLYYGLIFLTLNVFLLLTDCRSSWGGVGLSYSLLIFLHLSRASRWKFGTLVGLLVVGFYVNEGWQTIHANRDYHTSDDMLFRMAIWGFAVEGIGEQPLTGYGTENYFAHNQKAMATDDRLRDPHSATLSLALQSGLVAVVLFYWLYGKIIRHYNRFGAGNSRPMLAVGLFWLLAPFLWGTVYNGAAGFIQILFPLTFFLSLLHPGCYESRPEPRRQPIQPQPLTTIPLSYERLPA</sequence>
<dbReference type="Proteomes" id="UP000501128">
    <property type="component" value="Chromosome"/>
</dbReference>
<proteinExistence type="predicted"/>
<evidence type="ECO:0000259" key="6">
    <source>
        <dbReference type="Pfam" id="PF04932"/>
    </source>
</evidence>
<protein>
    <submittedName>
        <fullName evidence="7">O-antigen ligase family protein</fullName>
    </submittedName>
</protein>
<dbReference type="AlphaFoldDB" id="A0A7L5DG84"/>
<dbReference type="InterPro" id="IPR007016">
    <property type="entry name" value="O-antigen_ligase-rel_domated"/>
</dbReference>
<evidence type="ECO:0000256" key="4">
    <source>
        <dbReference type="ARBA" id="ARBA00023136"/>
    </source>
</evidence>
<dbReference type="KEGG" id="srho:HH216_01420"/>
<feature type="transmembrane region" description="Helical" evidence="5">
    <location>
        <begin position="70"/>
        <end position="87"/>
    </location>
</feature>
<keyword evidence="4 5" id="KW-0472">Membrane</keyword>
<feature type="transmembrane region" description="Helical" evidence="5">
    <location>
        <begin position="197"/>
        <end position="213"/>
    </location>
</feature>
<feature type="transmembrane region" description="Helical" evidence="5">
    <location>
        <begin position="44"/>
        <end position="63"/>
    </location>
</feature>
<keyword evidence="3 5" id="KW-1133">Transmembrane helix</keyword>
<feature type="transmembrane region" description="Helical" evidence="5">
    <location>
        <begin position="219"/>
        <end position="236"/>
    </location>
</feature>
<evidence type="ECO:0000256" key="2">
    <source>
        <dbReference type="ARBA" id="ARBA00022692"/>
    </source>
</evidence>
<accession>A0A7L5DG84</accession>
<evidence type="ECO:0000313" key="7">
    <source>
        <dbReference type="EMBL" id="QJD77226.1"/>
    </source>
</evidence>
<feature type="transmembrane region" description="Helical" evidence="5">
    <location>
        <begin position="125"/>
        <end position="144"/>
    </location>
</feature>
<comment type="subcellular location">
    <subcellularLocation>
        <location evidence="1">Membrane</location>
        <topology evidence="1">Multi-pass membrane protein</topology>
    </subcellularLocation>
</comment>
<feature type="transmembrane region" description="Helical" evidence="5">
    <location>
        <begin position="243"/>
        <end position="263"/>
    </location>
</feature>
<dbReference type="GO" id="GO:0016020">
    <property type="term" value="C:membrane"/>
    <property type="evidence" value="ECO:0007669"/>
    <property type="project" value="UniProtKB-SubCell"/>
</dbReference>
<evidence type="ECO:0000256" key="1">
    <source>
        <dbReference type="ARBA" id="ARBA00004141"/>
    </source>
</evidence>
<keyword evidence="2 5" id="KW-0812">Transmembrane</keyword>
<name>A0A7L5DG84_9BACT</name>
<evidence type="ECO:0000256" key="3">
    <source>
        <dbReference type="ARBA" id="ARBA00022989"/>
    </source>
</evidence>
<feature type="transmembrane region" description="Helical" evidence="5">
    <location>
        <begin position="322"/>
        <end position="341"/>
    </location>
</feature>